<evidence type="ECO:0000313" key="1">
    <source>
        <dbReference type="EMBL" id="OGY53853.1"/>
    </source>
</evidence>
<dbReference type="Gene3D" id="3.30.420.40">
    <property type="match status" value="2"/>
</dbReference>
<sequence length="353" mass="39359">MKLLGSFKFLPRSSVGIDIGTSSLKVVELSRWGVKKSLKNYGEIQASMLYDKPFRTFEKNTLTLSSEDIARGVRAICQEAAIETKEAVFSLPDYSSFFTYFELPLMSKEELPQAVQYEARKHVPLPFAEVTFDWQIIEKPAPNSKQPFKILLVAVPNEVINQYQEIAVRSGLRLFALEAEVFGLIRSFFKEEKSPVVVLDIGAQTTTINVVWKGQLRNSHGIDIAGNGFTERISQSLLVDFSKAQELKNQKGLQSLDIMSILSPLLDMVVAEVQNIAQSFEEREGARIEKIVLGGGSARMPGLKEYFEKNLAKAAEILDPFSNLFVPPLLEQTLKEMGPSYAVAVGMALRGLE</sequence>
<dbReference type="PANTHER" id="PTHR32432:SF3">
    <property type="entry name" value="ETHANOLAMINE UTILIZATION PROTEIN EUTJ"/>
    <property type="match status" value="1"/>
</dbReference>
<proteinExistence type="predicted"/>
<dbReference type="InterPro" id="IPR050696">
    <property type="entry name" value="FtsA/MreB"/>
</dbReference>
<accession>A0A1G1YNB7</accession>
<dbReference type="PIRSF" id="PIRSF019169">
    <property type="entry name" value="PilM"/>
    <property type="match status" value="1"/>
</dbReference>
<name>A0A1G1YNB7_9BACT</name>
<dbReference type="Gene3D" id="3.30.1490.300">
    <property type="match status" value="1"/>
</dbReference>
<dbReference type="CDD" id="cd24049">
    <property type="entry name" value="ASKHA_NBD_PilM"/>
    <property type="match status" value="1"/>
</dbReference>
<dbReference type="SUPFAM" id="SSF53067">
    <property type="entry name" value="Actin-like ATPase domain"/>
    <property type="match status" value="2"/>
</dbReference>
<dbReference type="AlphaFoldDB" id="A0A1G1YNB7"/>
<organism evidence="1 2">
    <name type="scientific">Candidatus Buchananbacteria bacterium RIFCSPLOWO2_01_FULL_46_12</name>
    <dbReference type="NCBI Taxonomy" id="1797546"/>
    <lineage>
        <taxon>Bacteria</taxon>
        <taxon>Candidatus Buchananiibacteriota</taxon>
    </lineage>
</organism>
<dbReference type="Proteomes" id="UP000176512">
    <property type="component" value="Unassembled WGS sequence"/>
</dbReference>
<evidence type="ECO:0000313" key="2">
    <source>
        <dbReference type="Proteomes" id="UP000176512"/>
    </source>
</evidence>
<dbReference type="Pfam" id="PF11104">
    <property type="entry name" value="PilM_2"/>
    <property type="match status" value="1"/>
</dbReference>
<reference evidence="1 2" key="1">
    <citation type="journal article" date="2016" name="Nat. Commun.">
        <title>Thousands of microbial genomes shed light on interconnected biogeochemical processes in an aquifer system.</title>
        <authorList>
            <person name="Anantharaman K."/>
            <person name="Brown C.T."/>
            <person name="Hug L.A."/>
            <person name="Sharon I."/>
            <person name="Castelle C.J."/>
            <person name="Probst A.J."/>
            <person name="Thomas B.C."/>
            <person name="Singh A."/>
            <person name="Wilkins M.J."/>
            <person name="Karaoz U."/>
            <person name="Brodie E.L."/>
            <person name="Williams K.H."/>
            <person name="Hubbard S.S."/>
            <person name="Banfield J.F."/>
        </authorList>
    </citation>
    <scope>NUCLEOTIDE SEQUENCE [LARGE SCALE GENOMIC DNA]</scope>
</reference>
<evidence type="ECO:0008006" key="3">
    <source>
        <dbReference type="Google" id="ProtNLM"/>
    </source>
</evidence>
<dbReference type="InterPro" id="IPR005883">
    <property type="entry name" value="PilM"/>
</dbReference>
<dbReference type="InterPro" id="IPR043129">
    <property type="entry name" value="ATPase_NBD"/>
</dbReference>
<dbReference type="EMBL" id="MHIP01000044">
    <property type="protein sequence ID" value="OGY53853.1"/>
    <property type="molecule type" value="Genomic_DNA"/>
</dbReference>
<dbReference type="NCBIfam" id="TIGR01175">
    <property type="entry name" value="pilM"/>
    <property type="match status" value="1"/>
</dbReference>
<gene>
    <name evidence="1" type="ORF">A3A24_01175</name>
</gene>
<dbReference type="PANTHER" id="PTHR32432">
    <property type="entry name" value="CELL DIVISION PROTEIN FTSA-RELATED"/>
    <property type="match status" value="1"/>
</dbReference>
<comment type="caution">
    <text evidence="1">The sequence shown here is derived from an EMBL/GenBank/DDBJ whole genome shotgun (WGS) entry which is preliminary data.</text>
</comment>
<protein>
    <recommendedName>
        <fullName evidence="3">SHS2 domain-containing protein</fullName>
    </recommendedName>
</protein>